<organism evidence="2 3">
    <name type="scientific">Eggerthia catenaformis OT 569 = DSM 20559</name>
    <dbReference type="NCBI Taxonomy" id="999415"/>
    <lineage>
        <taxon>Bacteria</taxon>
        <taxon>Bacillati</taxon>
        <taxon>Bacillota</taxon>
        <taxon>Erysipelotrichia</taxon>
        <taxon>Erysipelotrichales</taxon>
        <taxon>Coprobacillaceae</taxon>
        <taxon>Eggerthia</taxon>
    </lineage>
</organism>
<dbReference type="RefSeq" id="WP_004801463.1">
    <property type="nucleotide sequence ID" value="NZ_KB446646.1"/>
</dbReference>
<name>M2Q355_9FIRM</name>
<dbReference type="STRING" id="999415.HMPREF9943_00336"/>
<dbReference type="InterPro" id="IPR007074">
    <property type="entry name" value="LicD/FKTN/FKRP_NTP_transf"/>
</dbReference>
<dbReference type="GO" id="GO:0009100">
    <property type="term" value="P:glycoprotein metabolic process"/>
    <property type="evidence" value="ECO:0007669"/>
    <property type="project" value="UniProtKB-ARBA"/>
</dbReference>
<dbReference type="EMBL" id="AGEJ01000007">
    <property type="protein sequence ID" value="EMD17335.1"/>
    <property type="molecule type" value="Genomic_DNA"/>
</dbReference>
<dbReference type="AlphaFoldDB" id="M2Q355"/>
<reference evidence="2 3" key="1">
    <citation type="submission" date="2013-02" db="EMBL/GenBank/DDBJ databases">
        <title>The Genome Sequence of Lactobacillus catenaformis F0143.</title>
        <authorList>
            <consortium name="The Broad Institute Genome Sequencing Platform"/>
            <person name="Earl A."/>
            <person name="Ward D."/>
            <person name="Feldgarden M."/>
            <person name="Gevers D."/>
            <person name="Izard J."/>
            <person name="Blanton J.M."/>
            <person name="Mathney J."/>
            <person name="Dewhirst F.E."/>
            <person name="Young S.K."/>
            <person name="Zeng Q."/>
            <person name="Gargeya S."/>
            <person name="Fitzgerald M."/>
            <person name="Haas B."/>
            <person name="Abouelleil A."/>
            <person name="Alvarado L."/>
            <person name="Arachchi H.M."/>
            <person name="Berlin A."/>
            <person name="Chapman S.B."/>
            <person name="Gearin G."/>
            <person name="Goldberg J."/>
            <person name="Griggs A."/>
            <person name="Gujja S."/>
            <person name="Hansen M."/>
            <person name="Heiman D."/>
            <person name="Howarth C."/>
            <person name="Larimer J."/>
            <person name="Lui A."/>
            <person name="MacDonald P.J.P."/>
            <person name="McCowen C."/>
            <person name="Montmayeur A."/>
            <person name="Murphy C."/>
            <person name="Neiman D."/>
            <person name="Pearson M."/>
            <person name="Priest M."/>
            <person name="Roberts A."/>
            <person name="Saif S."/>
            <person name="Shea T."/>
            <person name="Sisk P."/>
            <person name="Stolte C."/>
            <person name="Sykes S."/>
            <person name="Wortman J."/>
            <person name="Nusbaum C."/>
            <person name="Birren B."/>
        </authorList>
    </citation>
    <scope>NUCLEOTIDE SEQUENCE [LARGE SCALE GENOMIC DNA]</scope>
    <source>
        <strain evidence="2 3">OT 569</strain>
    </source>
</reference>
<evidence type="ECO:0000313" key="2">
    <source>
        <dbReference type="EMBL" id="EMD17335.1"/>
    </source>
</evidence>
<dbReference type="Proteomes" id="UP000011758">
    <property type="component" value="Unassembled WGS sequence"/>
</dbReference>
<dbReference type="PATRIC" id="fig|999415.3.peg.332"/>
<dbReference type="InterPro" id="IPR052942">
    <property type="entry name" value="LPS_cholinephosphotransferase"/>
</dbReference>
<evidence type="ECO:0000313" key="3">
    <source>
        <dbReference type="Proteomes" id="UP000011758"/>
    </source>
</evidence>
<feature type="domain" description="LicD/FKTN/FKRP nucleotidyltransferase" evidence="1">
    <location>
        <begin position="22"/>
        <end position="245"/>
    </location>
</feature>
<sequence length="274" mass="32512">MNDLRKLQLEELSILKEFVRICEENNLRYYLLGGTLLGAIRHQGFIPWDDDVDICMPRCDYNRLHQIYSNLDTNYSLVNYHLSDTYKYPWARMESNSMKIINHSANIPRIEKAWIDIIPLDGFPDKGIKRTFHKLHLSFWWNLNQIVQFDELVDQKRKRSWKGKLSITLASCFKWLNKCISFKTTLRKLNQVLEKYPYNSDTIDIINFLAAYGFDEVFPRKYFEESRKYSFEGESLDGPIDGEKVCQIIYGDSYMELPPLEDRNKHNAEIIVNK</sequence>
<dbReference type="PANTHER" id="PTHR43404:SF2">
    <property type="entry name" value="LIPOPOLYSACCHARIDE CHOLINEPHOSPHOTRANSFERASE LICD"/>
    <property type="match status" value="1"/>
</dbReference>
<dbReference type="BioCyc" id="ECAT999415-HMP:GTTI-346-MONOMER"/>
<dbReference type="OrthoDB" id="9786100at2"/>
<protein>
    <recommendedName>
        <fullName evidence="1">LicD/FKTN/FKRP nucleotidyltransferase domain-containing protein</fullName>
    </recommendedName>
</protein>
<gene>
    <name evidence="2" type="ORF">HMPREF9943_00336</name>
</gene>
<dbReference type="Pfam" id="PF04991">
    <property type="entry name" value="LicD"/>
    <property type="match status" value="1"/>
</dbReference>
<accession>M2Q355</accession>
<comment type="caution">
    <text evidence="2">The sequence shown here is derived from an EMBL/GenBank/DDBJ whole genome shotgun (WGS) entry which is preliminary data.</text>
</comment>
<evidence type="ECO:0000259" key="1">
    <source>
        <dbReference type="Pfam" id="PF04991"/>
    </source>
</evidence>
<dbReference type="PANTHER" id="PTHR43404">
    <property type="entry name" value="LIPOPOLYSACCHARIDE CHOLINEPHOSPHOTRANSFERASE LICD"/>
    <property type="match status" value="1"/>
</dbReference>
<keyword evidence="3" id="KW-1185">Reference proteome</keyword>
<proteinExistence type="predicted"/>
<dbReference type="eggNOG" id="COG3475">
    <property type="taxonomic scope" value="Bacteria"/>
</dbReference>